<evidence type="ECO:0000259" key="6">
    <source>
        <dbReference type="Pfam" id="PF02465"/>
    </source>
</evidence>
<dbReference type="Pfam" id="PF07195">
    <property type="entry name" value="FliD_C"/>
    <property type="match status" value="1"/>
</dbReference>
<dbReference type="EMBL" id="CP014672">
    <property type="protein sequence ID" value="ANW99763.1"/>
    <property type="molecule type" value="Genomic_DNA"/>
</dbReference>
<evidence type="ECO:0000256" key="3">
    <source>
        <dbReference type="ARBA" id="ARBA00023054"/>
    </source>
</evidence>
<keyword evidence="8" id="KW-0969">Cilium</keyword>
<dbReference type="InterPro" id="IPR003481">
    <property type="entry name" value="FliD_N"/>
</dbReference>
<keyword evidence="5" id="KW-0964">Secreted</keyword>
<evidence type="ECO:0000256" key="5">
    <source>
        <dbReference type="RuleBase" id="RU362066"/>
    </source>
</evidence>
<evidence type="ECO:0000256" key="1">
    <source>
        <dbReference type="ARBA" id="ARBA00009764"/>
    </source>
</evidence>
<comment type="function">
    <text evidence="5">Required for morphogenesis and for the elongation of the flagellar filament by facilitating polymerization of the flagellin monomers at the tip of growing filament. Forms a capping structure, which prevents flagellin subunits (transported through the central channel of the flagellum) from leaking out without polymerization at the distal end.</text>
</comment>
<accession>A0A1B1YG86</accession>
<dbReference type="InterPro" id="IPR040026">
    <property type="entry name" value="FliD"/>
</dbReference>
<feature type="domain" description="Flagellar hook-associated protein 2 N-terminal" evidence="6">
    <location>
        <begin position="20"/>
        <end position="123"/>
    </location>
</feature>
<keyword evidence="3" id="KW-0175">Coiled coil</keyword>
<dbReference type="PANTHER" id="PTHR30288">
    <property type="entry name" value="FLAGELLAR CAP/ASSEMBLY PROTEIN FLID"/>
    <property type="match status" value="1"/>
</dbReference>
<dbReference type="GO" id="GO:0071973">
    <property type="term" value="P:bacterial-type flagellum-dependent cell motility"/>
    <property type="evidence" value="ECO:0007669"/>
    <property type="project" value="TreeGrafter"/>
</dbReference>
<sequence length="655" mass="73293">MSGINNINKYSTMRLVGIATGLDTDTIVKQLMFVEKQSLYKLQRQKQLAEWKQEAYREFINALRGFKEKFFDITKRTSYMLSENSFNVFKVISSSDEYVTAKGTASAQAGSHKVVVKQLATAAVVEGGKGVSGNITTGVTVSDLKSLDSEALEGKTIKVTLDGVTKEIELPGGSNFVEELQDRLDEAFGLTTDGQNNVVRKIVVGTNEDGKIYFSTTNGASKLTLSSGSNDGLSILGIASGASNRLSTGITLRDLENKLRSSQNNETLKFIDENGNVSFTINGKTFTFSANDTLQKVMSTVNNDSDAKVTLSYDEIEDRFIITAKQTGAGKNIDLGNNGNVDPFLKAILSGYTEKSGQDAKVEIDGVEIVRSSNTLTVNGIEYTLKKVHEGQGSATITVERDIDTVYNLIKSFVDEYNKLVDMFNTKLTEKYDRNYFPLTDDEKEELTEDEIKKWEEKAKTGLLRNDSILQQIQRSMRVALIDAVEGVGISLSSIGISSNSYLDKGKLSIDEDKLKAALRDRPDEVRELFIKTSDSVPLYDRDLTQEQRNVRYKEQGLLHRISDILNDYISTLRNKEGYKGILLEKAGMEGDLSQYESSLSKEIRAYEERINEMYTRLAEKEESYYRKFTELEKYMSQMNSQLSWLFAQLGVYRQ</sequence>
<name>A0A1B1YG86_THEST</name>
<dbReference type="OrthoDB" id="9776025at2"/>
<keyword evidence="4 5" id="KW-0975">Bacterial flagellum</keyword>
<keyword evidence="8" id="KW-0282">Flagellum</keyword>
<feature type="domain" description="Flagellar hook-associated protein 2 C-terminal" evidence="7">
    <location>
        <begin position="357"/>
        <end position="641"/>
    </location>
</feature>
<keyword evidence="8" id="KW-0966">Cell projection</keyword>
<dbReference type="Proteomes" id="UP000092971">
    <property type="component" value="Chromosome"/>
</dbReference>
<dbReference type="GO" id="GO:0005576">
    <property type="term" value="C:extracellular region"/>
    <property type="evidence" value="ECO:0007669"/>
    <property type="project" value="UniProtKB-SubCell"/>
</dbReference>
<comment type="subunit">
    <text evidence="2 5">Homopentamer.</text>
</comment>
<proteinExistence type="inferred from homology"/>
<reference evidence="8 9" key="1">
    <citation type="submission" date="2016-02" db="EMBL/GenBank/DDBJ databases">
        <title>Comparison of Clostridium stercorarium subspecies using comparative genomics and transcriptomics.</title>
        <authorList>
            <person name="Schellenberg J."/>
            <person name="Thallinger G."/>
            <person name="Levin D.B."/>
            <person name="Zhang X."/>
            <person name="Alvare G."/>
            <person name="Fristensky B."/>
            <person name="Sparling R."/>
        </authorList>
    </citation>
    <scope>NUCLEOTIDE SEQUENCE [LARGE SCALE GENOMIC DNA]</scope>
    <source>
        <strain evidence="8 9">DSM 2910</strain>
    </source>
</reference>
<evidence type="ECO:0000313" key="8">
    <source>
        <dbReference type="EMBL" id="ANW99763.1"/>
    </source>
</evidence>
<evidence type="ECO:0000313" key="9">
    <source>
        <dbReference type="Proteomes" id="UP000092971"/>
    </source>
</evidence>
<comment type="subcellular location">
    <subcellularLocation>
        <location evidence="5">Secreted</location>
    </subcellularLocation>
    <subcellularLocation>
        <location evidence="5">Bacterial flagellum</location>
    </subcellularLocation>
</comment>
<evidence type="ECO:0000256" key="2">
    <source>
        <dbReference type="ARBA" id="ARBA00011255"/>
    </source>
</evidence>
<protein>
    <recommendedName>
        <fullName evidence="5">Flagellar hook-associated protein 2</fullName>
        <shortName evidence="5">HAP2</shortName>
    </recommendedName>
    <alternativeName>
        <fullName evidence="5">Flagellar cap protein</fullName>
    </alternativeName>
</protein>
<dbReference type="Pfam" id="PF02465">
    <property type="entry name" value="FliD_N"/>
    <property type="match status" value="1"/>
</dbReference>
<comment type="similarity">
    <text evidence="1 5">Belongs to the FliD family.</text>
</comment>
<dbReference type="GO" id="GO:0009421">
    <property type="term" value="C:bacterial-type flagellum filament cap"/>
    <property type="evidence" value="ECO:0007669"/>
    <property type="project" value="InterPro"/>
</dbReference>
<evidence type="ECO:0000259" key="7">
    <source>
        <dbReference type="Pfam" id="PF07195"/>
    </source>
</evidence>
<gene>
    <name evidence="8" type="ORF">CSTERTH_12345</name>
</gene>
<organism evidence="8 9">
    <name type="scientific">Thermoclostridium stercorarium subsp. thermolacticum DSM 2910</name>
    <dbReference type="NCBI Taxonomy" id="1121336"/>
    <lineage>
        <taxon>Bacteria</taxon>
        <taxon>Bacillati</taxon>
        <taxon>Bacillota</taxon>
        <taxon>Clostridia</taxon>
        <taxon>Eubacteriales</taxon>
        <taxon>Oscillospiraceae</taxon>
        <taxon>Thermoclostridium</taxon>
    </lineage>
</organism>
<dbReference type="AlphaFoldDB" id="A0A1B1YG86"/>
<dbReference type="RefSeq" id="WP_054632555.1">
    <property type="nucleotide sequence ID" value="NZ_CP014672.1"/>
</dbReference>
<dbReference type="GO" id="GO:0009424">
    <property type="term" value="C:bacterial-type flagellum hook"/>
    <property type="evidence" value="ECO:0007669"/>
    <property type="project" value="UniProtKB-UniRule"/>
</dbReference>
<evidence type="ECO:0000256" key="4">
    <source>
        <dbReference type="ARBA" id="ARBA00023143"/>
    </source>
</evidence>
<dbReference type="GO" id="GO:0007155">
    <property type="term" value="P:cell adhesion"/>
    <property type="evidence" value="ECO:0007669"/>
    <property type="project" value="InterPro"/>
</dbReference>
<dbReference type="InterPro" id="IPR010809">
    <property type="entry name" value="FliD_C"/>
</dbReference>
<dbReference type="PANTHER" id="PTHR30288:SF0">
    <property type="entry name" value="FLAGELLAR HOOK-ASSOCIATED PROTEIN 2"/>
    <property type="match status" value="1"/>
</dbReference>